<reference evidence="3" key="1">
    <citation type="submission" date="2013-09" db="EMBL/GenBank/DDBJ databases">
        <title>Corchorus olitorius genome sequencing.</title>
        <authorList>
            <person name="Alam M."/>
            <person name="Haque M.S."/>
            <person name="Islam M.S."/>
            <person name="Emdad E.M."/>
            <person name="Islam M.M."/>
            <person name="Ahmed B."/>
            <person name="Halim A."/>
            <person name="Hossen Q.M.M."/>
            <person name="Hossain M.Z."/>
            <person name="Ahmed R."/>
            <person name="Khan M.M."/>
            <person name="Islam R."/>
            <person name="Rashid M.M."/>
            <person name="Khan S.A."/>
            <person name="Rahman M.S."/>
            <person name="Alam M."/>
            <person name="Yahiya A.S."/>
            <person name="Khan M.S."/>
            <person name="Azam M.S."/>
            <person name="Haque T."/>
            <person name="Lashkar M.Z.H."/>
            <person name="Akhand A.I."/>
            <person name="Morshed G."/>
            <person name="Roy S."/>
            <person name="Uddin K.S."/>
            <person name="Rabeya T."/>
            <person name="Hossain A.S."/>
            <person name="Chowdhury A."/>
            <person name="Snigdha A.R."/>
            <person name="Mortoza M.S."/>
            <person name="Matin S.A."/>
            <person name="Hoque S.M.E."/>
            <person name="Islam M.K."/>
            <person name="Roy D.K."/>
            <person name="Haider R."/>
            <person name="Moosa M.M."/>
            <person name="Elias S.M."/>
            <person name="Hasan A.M."/>
            <person name="Jahan S."/>
            <person name="Shafiuddin M."/>
            <person name="Mahmood N."/>
            <person name="Shommy N.S."/>
        </authorList>
    </citation>
    <scope>NUCLEOTIDE SEQUENCE [LARGE SCALE GENOMIC DNA]</scope>
    <source>
        <strain evidence="3">cv. O-4</strain>
    </source>
</reference>
<protein>
    <submittedName>
        <fullName evidence="2">Uncharacterized protein</fullName>
    </submittedName>
</protein>
<evidence type="ECO:0000256" key="1">
    <source>
        <dbReference type="SAM" id="MobiDB-lite"/>
    </source>
</evidence>
<accession>A0A1R3J2W9</accession>
<organism evidence="2 3">
    <name type="scientific">Corchorus olitorius</name>
    <dbReference type="NCBI Taxonomy" id="93759"/>
    <lineage>
        <taxon>Eukaryota</taxon>
        <taxon>Viridiplantae</taxon>
        <taxon>Streptophyta</taxon>
        <taxon>Embryophyta</taxon>
        <taxon>Tracheophyta</taxon>
        <taxon>Spermatophyta</taxon>
        <taxon>Magnoliopsida</taxon>
        <taxon>eudicotyledons</taxon>
        <taxon>Gunneridae</taxon>
        <taxon>Pentapetalae</taxon>
        <taxon>rosids</taxon>
        <taxon>malvids</taxon>
        <taxon>Malvales</taxon>
        <taxon>Malvaceae</taxon>
        <taxon>Grewioideae</taxon>
        <taxon>Apeibeae</taxon>
        <taxon>Corchorus</taxon>
    </lineage>
</organism>
<keyword evidence="3" id="KW-1185">Reference proteome</keyword>
<name>A0A1R3J2W9_9ROSI</name>
<evidence type="ECO:0000313" key="3">
    <source>
        <dbReference type="Proteomes" id="UP000187203"/>
    </source>
</evidence>
<evidence type="ECO:0000313" key="2">
    <source>
        <dbReference type="EMBL" id="OMO89175.1"/>
    </source>
</evidence>
<feature type="region of interest" description="Disordered" evidence="1">
    <location>
        <begin position="38"/>
        <end position="63"/>
    </location>
</feature>
<comment type="caution">
    <text evidence="2">The sequence shown here is derived from an EMBL/GenBank/DDBJ whole genome shotgun (WGS) entry which is preliminary data.</text>
</comment>
<feature type="compositionally biased region" description="Polar residues" evidence="1">
    <location>
        <begin position="48"/>
        <end position="63"/>
    </location>
</feature>
<sequence>MAVTVPFFTLSPPLPLSHPKPLLPLHRFPPFAFLSTNKASKGKPQQKLWFSSPSNPDHIQISS</sequence>
<dbReference type="Proteomes" id="UP000187203">
    <property type="component" value="Unassembled WGS sequence"/>
</dbReference>
<proteinExistence type="predicted"/>
<dbReference type="AlphaFoldDB" id="A0A1R3J2W9"/>
<dbReference type="EMBL" id="AWUE01016891">
    <property type="protein sequence ID" value="OMO89175.1"/>
    <property type="molecule type" value="Genomic_DNA"/>
</dbReference>
<gene>
    <name evidence="2" type="ORF">COLO4_19890</name>
</gene>